<accession>A0A919SZC4</accession>
<evidence type="ECO:0000256" key="4">
    <source>
        <dbReference type="ARBA" id="ARBA00022692"/>
    </source>
</evidence>
<dbReference type="InterPro" id="IPR037185">
    <property type="entry name" value="EmrE-like"/>
</dbReference>
<dbReference type="SUPFAM" id="SSF103481">
    <property type="entry name" value="Multidrug resistance efflux transporter EmrE"/>
    <property type="match status" value="2"/>
</dbReference>
<feature type="transmembrane region" description="Helical" evidence="8">
    <location>
        <begin position="192"/>
        <end position="214"/>
    </location>
</feature>
<dbReference type="EMBL" id="BOQP01000041">
    <property type="protein sequence ID" value="GIM80181.1"/>
    <property type="molecule type" value="Genomic_DNA"/>
</dbReference>
<dbReference type="Pfam" id="PF00892">
    <property type="entry name" value="EamA"/>
    <property type="match status" value="2"/>
</dbReference>
<evidence type="ECO:0000313" key="10">
    <source>
        <dbReference type="EMBL" id="GIM80181.1"/>
    </source>
</evidence>
<keyword evidence="5 8" id="KW-1133">Transmembrane helix</keyword>
<feature type="transmembrane region" description="Helical" evidence="8">
    <location>
        <begin position="46"/>
        <end position="70"/>
    </location>
</feature>
<feature type="transmembrane region" description="Helical" evidence="8">
    <location>
        <begin position="108"/>
        <end position="127"/>
    </location>
</feature>
<evidence type="ECO:0000256" key="2">
    <source>
        <dbReference type="ARBA" id="ARBA00007362"/>
    </source>
</evidence>
<keyword evidence="6 8" id="KW-0472">Membrane</keyword>
<feature type="domain" description="EamA" evidence="9">
    <location>
        <begin position="161"/>
        <end position="295"/>
    </location>
</feature>
<keyword evidence="3" id="KW-1003">Cell membrane</keyword>
<dbReference type="PANTHER" id="PTHR42920:SF5">
    <property type="entry name" value="EAMA DOMAIN-CONTAINING PROTEIN"/>
    <property type="match status" value="1"/>
</dbReference>
<gene>
    <name evidence="10" type="ORF">Aco04nite_69400</name>
</gene>
<comment type="caution">
    <text evidence="10">The sequence shown here is derived from an EMBL/GenBank/DDBJ whole genome shotgun (WGS) entry which is preliminary data.</text>
</comment>
<evidence type="ECO:0000256" key="1">
    <source>
        <dbReference type="ARBA" id="ARBA00004651"/>
    </source>
</evidence>
<feature type="transmembrane region" description="Helical" evidence="8">
    <location>
        <begin position="134"/>
        <end position="155"/>
    </location>
</feature>
<protein>
    <submittedName>
        <fullName evidence="10">Multidrug transporter</fullName>
    </submittedName>
</protein>
<evidence type="ECO:0000313" key="11">
    <source>
        <dbReference type="Proteomes" id="UP000680865"/>
    </source>
</evidence>
<feature type="transmembrane region" description="Helical" evidence="8">
    <location>
        <begin position="256"/>
        <end position="274"/>
    </location>
</feature>
<reference evidence="10" key="1">
    <citation type="submission" date="2021-03" db="EMBL/GenBank/DDBJ databases">
        <title>Whole genome shotgun sequence of Actinoplanes consettensis NBRC 14913.</title>
        <authorList>
            <person name="Komaki H."/>
            <person name="Tamura T."/>
        </authorList>
    </citation>
    <scope>NUCLEOTIDE SEQUENCE</scope>
    <source>
        <strain evidence="10">NBRC 14913</strain>
    </source>
</reference>
<dbReference type="PANTHER" id="PTHR42920">
    <property type="entry name" value="OS03G0707200 PROTEIN-RELATED"/>
    <property type="match status" value="1"/>
</dbReference>
<feature type="transmembrane region" description="Helical" evidence="8">
    <location>
        <begin position="226"/>
        <end position="244"/>
    </location>
</feature>
<keyword evidence="11" id="KW-1185">Reference proteome</keyword>
<dbReference type="InterPro" id="IPR000620">
    <property type="entry name" value="EamA_dom"/>
</dbReference>
<name>A0A919SZC4_9ACTN</name>
<dbReference type="AlphaFoldDB" id="A0A919SZC4"/>
<evidence type="ECO:0000256" key="6">
    <source>
        <dbReference type="ARBA" id="ARBA00023136"/>
    </source>
</evidence>
<evidence type="ECO:0000256" key="8">
    <source>
        <dbReference type="SAM" id="Phobius"/>
    </source>
</evidence>
<proteinExistence type="inferred from homology"/>
<comment type="subcellular location">
    <subcellularLocation>
        <location evidence="1">Cell membrane</location>
        <topology evidence="1">Multi-pass membrane protein</topology>
    </subcellularLocation>
</comment>
<dbReference type="Proteomes" id="UP000680865">
    <property type="component" value="Unassembled WGS sequence"/>
</dbReference>
<organism evidence="10 11">
    <name type="scientific">Winogradskya consettensis</name>
    <dbReference type="NCBI Taxonomy" id="113560"/>
    <lineage>
        <taxon>Bacteria</taxon>
        <taxon>Bacillati</taxon>
        <taxon>Actinomycetota</taxon>
        <taxon>Actinomycetes</taxon>
        <taxon>Micromonosporales</taxon>
        <taxon>Micromonosporaceae</taxon>
        <taxon>Winogradskya</taxon>
    </lineage>
</organism>
<comment type="similarity">
    <text evidence="2">Belongs to the EamA transporter family.</text>
</comment>
<evidence type="ECO:0000259" key="9">
    <source>
        <dbReference type="Pfam" id="PF00892"/>
    </source>
</evidence>
<dbReference type="InterPro" id="IPR051258">
    <property type="entry name" value="Diverse_Substrate_Transporter"/>
</dbReference>
<sequence>MIYTVPTGHGGEVTRTRSTLTTDLLLLAVAAVWGSSYLAAKDVAAVTPVVVALALRYAISAVALVPLVAARRHRPSLPELRSGLVLGCTQAAVLTLETFGVAHTSATNAGLIISLTVVFTPVLSNAWSRTWLPAPFFVAAALAVVGVGLLVSGHGFRTPNWGDALMLAAAAVRAVHVTLIGELTRSRQIDTLTLTAVQTVVGALILGAVALPQLTRHAAELSPGSWARLAYLALICSVFAFLVQTWAVRRTSPSRASLLMGTEPLWAVAIGICIGGERLTALAAAGAALIIIATFAGQRIERRHSKGGVKASKETAAMPTQADEAWPAAMENPPADGSSSLVSAQKN</sequence>
<feature type="region of interest" description="Disordered" evidence="7">
    <location>
        <begin position="304"/>
        <end position="347"/>
    </location>
</feature>
<evidence type="ECO:0000256" key="5">
    <source>
        <dbReference type="ARBA" id="ARBA00022989"/>
    </source>
</evidence>
<dbReference type="GO" id="GO:0005886">
    <property type="term" value="C:plasma membrane"/>
    <property type="evidence" value="ECO:0007669"/>
    <property type="project" value="UniProtKB-SubCell"/>
</dbReference>
<evidence type="ECO:0000256" key="7">
    <source>
        <dbReference type="SAM" id="MobiDB-lite"/>
    </source>
</evidence>
<feature type="compositionally biased region" description="Polar residues" evidence="7">
    <location>
        <begin position="337"/>
        <end position="347"/>
    </location>
</feature>
<evidence type="ECO:0000256" key="3">
    <source>
        <dbReference type="ARBA" id="ARBA00022475"/>
    </source>
</evidence>
<feature type="transmembrane region" description="Helical" evidence="8">
    <location>
        <begin position="280"/>
        <end position="297"/>
    </location>
</feature>
<keyword evidence="4 8" id="KW-0812">Transmembrane</keyword>
<feature type="domain" description="EamA" evidence="9">
    <location>
        <begin position="22"/>
        <end position="151"/>
    </location>
</feature>